<reference evidence="5" key="1">
    <citation type="submission" date="2020-11" db="EMBL/GenBank/DDBJ databases">
        <authorList>
            <person name="Tran Van P."/>
        </authorList>
    </citation>
    <scope>NUCLEOTIDE SEQUENCE</scope>
</reference>
<comment type="similarity">
    <text evidence="4">Belongs to the MoaE family. MOCS2B subfamily.</text>
</comment>
<dbReference type="InterPro" id="IPR036563">
    <property type="entry name" value="MoaE_sf"/>
</dbReference>
<feature type="binding site" evidence="4">
    <location>
        <begin position="100"/>
        <end position="101"/>
    </location>
    <ligand>
        <name>substrate</name>
    </ligand>
</feature>
<evidence type="ECO:0000313" key="5">
    <source>
        <dbReference type="EMBL" id="CAD7278857.1"/>
    </source>
</evidence>
<keyword evidence="3 4" id="KW-0501">Molybdenum cofactor biosynthesis</keyword>
<feature type="binding site" evidence="4">
    <location>
        <begin position="123"/>
        <end position="125"/>
    </location>
    <ligand>
        <name>substrate</name>
    </ligand>
</feature>
<dbReference type="HAMAP" id="MF_03052">
    <property type="entry name" value="MOC2B"/>
    <property type="match status" value="1"/>
</dbReference>
<dbReference type="GO" id="GO:0030366">
    <property type="term" value="F:molybdopterin synthase activity"/>
    <property type="evidence" value="ECO:0007669"/>
    <property type="project" value="UniProtKB-UniRule"/>
</dbReference>
<comment type="catalytic activity">
    <reaction evidence="4">
        <text>2 [molybdopterin-synthase sulfur-carrier protein]-C-terminal-Gly-aminoethanethioate + cyclic pyranopterin phosphate + H2O = molybdopterin + 2 [molybdopterin-synthase sulfur-carrier protein]-C-terminal Gly-Gly + 2 H(+)</text>
        <dbReference type="Rhea" id="RHEA:26333"/>
        <dbReference type="Rhea" id="RHEA-COMP:12202"/>
        <dbReference type="Rhea" id="RHEA-COMP:19907"/>
        <dbReference type="ChEBI" id="CHEBI:15377"/>
        <dbReference type="ChEBI" id="CHEBI:15378"/>
        <dbReference type="ChEBI" id="CHEBI:58698"/>
        <dbReference type="ChEBI" id="CHEBI:59648"/>
        <dbReference type="ChEBI" id="CHEBI:90778"/>
        <dbReference type="ChEBI" id="CHEBI:232372"/>
        <dbReference type="EC" id="2.8.1.12"/>
    </reaction>
</comment>
<dbReference type="Gene3D" id="3.90.1170.40">
    <property type="entry name" value="Molybdopterin biosynthesis MoaE subunit"/>
    <property type="match status" value="1"/>
</dbReference>
<dbReference type="CDD" id="cd00756">
    <property type="entry name" value="MoaE"/>
    <property type="match status" value="1"/>
</dbReference>
<evidence type="ECO:0000256" key="3">
    <source>
        <dbReference type="ARBA" id="ARBA00023150"/>
    </source>
</evidence>
<comment type="subunit">
    <text evidence="4">Heterotetramer; composed of 2 small (MOCS2A) and 2 large (MOCS2B) subunits.</text>
</comment>
<keyword evidence="1 4" id="KW-0963">Cytoplasm</keyword>
<dbReference type="GO" id="GO:0006777">
    <property type="term" value="P:Mo-molybdopterin cofactor biosynthetic process"/>
    <property type="evidence" value="ECO:0007669"/>
    <property type="project" value="UniProtKB-UniRule"/>
</dbReference>
<organism evidence="5">
    <name type="scientific">Notodromas monacha</name>
    <dbReference type="NCBI Taxonomy" id="399045"/>
    <lineage>
        <taxon>Eukaryota</taxon>
        <taxon>Metazoa</taxon>
        <taxon>Ecdysozoa</taxon>
        <taxon>Arthropoda</taxon>
        <taxon>Crustacea</taxon>
        <taxon>Oligostraca</taxon>
        <taxon>Ostracoda</taxon>
        <taxon>Podocopa</taxon>
        <taxon>Podocopida</taxon>
        <taxon>Cypridocopina</taxon>
        <taxon>Cypridoidea</taxon>
        <taxon>Cyprididae</taxon>
        <taxon>Notodromas</taxon>
    </lineage>
</organism>
<dbReference type="EMBL" id="CAJPEX010001390">
    <property type="protein sequence ID" value="CAG0919009.1"/>
    <property type="molecule type" value="Genomic_DNA"/>
</dbReference>
<proteinExistence type="inferred from homology"/>
<accession>A0A7R9BRK5</accession>
<feature type="binding site" evidence="4">
    <location>
        <position position="116"/>
    </location>
    <ligand>
        <name>substrate</name>
    </ligand>
</feature>
<keyword evidence="2 4" id="KW-0808">Transferase</keyword>
<dbReference type="Pfam" id="PF02391">
    <property type="entry name" value="MoaE"/>
    <property type="match status" value="1"/>
</dbReference>
<dbReference type="InterPro" id="IPR028888">
    <property type="entry name" value="MOCS2B_euk"/>
</dbReference>
<dbReference type="SUPFAM" id="SSF54690">
    <property type="entry name" value="Molybdopterin synthase subunit MoaE"/>
    <property type="match status" value="1"/>
</dbReference>
<keyword evidence="6" id="KW-1185">Reference proteome</keyword>
<dbReference type="GO" id="GO:1990140">
    <property type="term" value="C:molybdopterin synthase complex"/>
    <property type="evidence" value="ECO:0007669"/>
    <property type="project" value="UniProtKB-UniRule"/>
</dbReference>
<dbReference type="AlphaFoldDB" id="A0A7R9BRK5"/>
<comment type="function">
    <text evidence="4">Catalytic subunit of the molybdopterin synthase complex, a complex that catalyzes the conversion of precursor Z into molybdopterin. Acts by mediating the incorporation of 2 sulfur atoms from thiocarboxylated MOCS2A into precursor Z to generate a dithiolene group.</text>
</comment>
<evidence type="ECO:0000313" key="6">
    <source>
        <dbReference type="Proteomes" id="UP000678499"/>
    </source>
</evidence>
<dbReference type="UniPathway" id="UPA00344"/>
<evidence type="ECO:0000256" key="1">
    <source>
        <dbReference type="ARBA" id="ARBA00022490"/>
    </source>
</evidence>
<dbReference type="InterPro" id="IPR003448">
    <property type="entry name" value="Mopterin_biosynth_MoaE"/>
</dbReference>
<comment type="subcellular location">
    <subcellularLocation>
        <location evidence="4">Cytoplasm</location>
    </subcellularLocation>
</comment>
<gene>
    <name evidence="5" type="ORF">NMOB1V02_LOCUS6553</name>
</gene>
<evidence type="ECO:0000256" key="4">
    <source>
        <dbReference type="HAMAP-Rule" id="MF_03052"/>
    </source>
</evidence>
<sequence>MNHILITEQRLNIPDMYNKVRDPSCGAISSFVGTTRDLFNDKPVVKLEYEAYIGMAEKALGDICKQLRSQWPLHHILMAHRLGSVPVGEESVAIFVSSVHRAESLAAVSAAIDALKASVPIWKKELYSDGSSNWKVNAECAWK</sequence>
<comment type="pathway">
    <text evidence="4">Cofactor biosynthesis; molybdopterin biosynthesis.</text>
</comment>
<evidence type="ECO:0000256" key="2">
    <source>
        <dbReference type="ARBA" id="ARBA00022679"/>
    </source>
</evidence>
<dbReference type="OrthoDB" id="5531344at2759"/>
<protein>
    <recommendedName>
        <fullName evidence="4">Molybdopterin synthase catalytic subunit</fullName>
        <ecNumber evidence="4">2.8.1.12</ecNumber>
    </recommendedName>
    <alternativeName>
        <fullName evidence="4">Molybdenum cofactor synthesis protein 2 large subunit</fullName>
    </alternativeName>
    <alternativeName>
        <fullName evidence="4">Molybdenum cofactor synthesis protein 2B</fullName>
        <shortName evidence="4">MOCS2B</shortName>
    </alternativeName>
</protein>
<dbReference type="Proteomes" id="UP000678499">
    <property type="component" value="Unassembled WGS sequence"/>
</dbReference>
<dbReference type="FunFam" id="3.90.1170.40:FF:000002">
    <property type="entry name" value="Molybdopterin synthase catalytic subunit"/>
    <property type="match status" value="1"/>
</dbReference>
<dbReference type="EMBL" id="OA883427">
    <property type="protein sequence ID" value="CAD7278857.1"/>
    <property type="molecule type" value="Genomic_DNA"/>
</dbReference>
<dbReference type="PANTHER" id="PTHR23404">
    <property type="entry name" value="MOLYBDOPTERIN SYNTHASE RELATED"/>
    <property type="match status" value="1"/>
</dbReference>
<dbReference type="EC" id="2.8.1.12" evidence="4"/>
<name>A0A7R9BRK5_9CRUS</name>